<dbReference type="EMBL" id="JASCZI010272189">
    <property type="protein sequence ID" value="MED6220895.1"/>
    <property type="molecule type" value="Genomic_DNA"/>
</dbReference>
<dbReference type="Gene3D" id="1.10.630.10">
    <property type="entry name" value="Cytochrome P450"/>
    <property type="match status" value="1"/>
</dbReference>
<evidence type="ECO:0000256" key="3">
    <source>
        <dbReference type="ARBA" id="ARBA00022617"/>
    </source>
</evidence>
<keyword evidence="6" id="KW-0408">Iron</keyword>
<keyword evidence="5" id="KW-0560">Oxidoreductase</keyword>
<proteinExistence type="inferred from homology"/>
<dbReference type="InterPro" id="IPR001128">
    <property type="entry name" value="Cyt_P450"/>
</dbReference>
<accession>A0ABU6ZG18</accession>
<name>A0ABU6ZG18_9FABA</name>
<evidence type="ECO:0000256" key="1">
    <source>
        <dbReference type="ARBA" id="ARBA00001971"/>
    </source>
</evidence>
<evidence type="ECO:0008006" key="10">
    <source>
        <dbReference type="Google" id="ProtNLM"/>
    </source>
</evidence>
<comment type="cofactor">
    <cofactor evidence="1">
        <name>heme</name>
        <dbReference type="ChEBI" id="CHEBI:30413"/>
    </cofactor>
</comment>
<evidence type="ECO:0000313" key="9">
    <source>
        <dbReference type="Proteomes" id="UP001341840"/>
    </source>
</evidence>
<comment type="similarity">
    <text evidence="2">Belongs to the cytochrome P450 family.</text>
</comment>
<evidence type="ECO:0000256" key="4">
    <source>
        <dbReference type="ARBA" id="ARBA00022723"/>
    </source>
</evidence>
<organism evidence="8 9">
    <name type="scientific">Stylosanthes scabra</name>
    <dbReference type="NCBI Taxonomy" id="79078"/>
    <lineage>
        <taxon>Eukaryota</taxon>
        <taxon>Viridiplantae</taxon>
        <taxon>Streptophyta</taxon>
        <taxon>Embryophyta</taxon>
        <taxon>Tracheophyta</taxon>
        <taxon>Spermatophyta</taxon>
        <taxon>Magnoliopsida</taxon>
        <taxon>eudicotyledons</taxon>
        <taxon>Gunneridae</taxon>
        <taxon>Pentapetalae</taxon>
        <taxon>rosids</taxon>
        <taxon>fabids</taxon>
        <taxon>Fabales</taxon>
        <taxon>Fabaceae</taxon>
        <taxon>Papilionoideae</taxon>
        <taxon>50 kb inversion clade</taxon>
        <taxon>dalbergioids sensu lato</taxon>
        <taxon>Dalbergieae</taxon>
        <taxon>Pterocarpus clade</taxon>
        <taxon>Stylosanthes</taxon>
    </lineage>
</organism>
<dbReference type="PRINTS" id="PR00463">
    <property type="entry name" value="EP450I"/>
</dbReference>
<evidence type="ECO:0000256" key="5">
    <source>
        <dbReference type="ARBA" id="ARBA00023002"/>
    </source>
</evidence>
<keyword evidence="3" id="KW-0349">Heme</keyword>
<comment type="caution">
    <text evidence="8">The sequence shown here is derived from an EMBL/GenBank/DDBJ whole genome shotgun (WGS) entry which is preliminary data.</text>
</comment>
<dbReference type="Pfam" id="PF00067">
    <property type="entry name" value="p450"/>
    <property type="match status" value="1"/>
</dbReference>
<evidence type="ECO:0000256" key="2">
    <source>
        <dbReference type="ARBA" id="ARBA00010617"/>
    </source>
</evidence>
<keyword evidence="4" id="KW-0479">Metal-binding</keyword>
<protein>
    <recommendedName>
        <fullName evidence="10">Cytochrome P450</fullName>
    </recommendedName>
</protein>
<evidence type="ECO:0000256" key="6">
    <source>
        <dbReference type="ARBA" id="ARBA00023004"/>
    </source>
</evidence>
<dbReference type="Proteomes" id="UP001341840">
    <property type="component" value="Unassembled WGS sequence"/>
</dbReference>
<dbReference type="PANTHER" id="PTHR24296">
    <property type="entry name" value="CYTOCHROME P450"/>
    <property type="match status" value="1"/>
</dbReference>
<keyword evidence="9" id="KW-1185">Reference proteome</keyword>
<sequence>MGPEFREIFQPSGEDFLSADSEAWKGSRTLFHSLFQKKSFEPMLEKNIQKKVLNSLLPIFDHTWLHGKVLDLQDVFSRLMFDETCLMLLGYDPNSLSIDFPLVEVEKAFDEVEESIFYRQTVPRSIWKFQEWLQVGEEKKMTKACKVFDQFLYSFIATKRQELSKCNKSSDDLLSGLMMEEENDKKVHDDKFLKYALFNLFVAGRDTITSAFTWFFWLVATHPSVEAKILDEIEENFGATSKEKRQVLGIENVKKLVYLHSALCESLRLFPPIPIERRKSLKCDTLPSGHRVNPDTPILLFAYAMGRSEEIWGKNCLEVKPERWISEKIVAAAILRNYHIQVVENHSISPAHSIMLLMKHGLRVNISRRQI</sequence>
<dbReference type="InterPro" id="IPR036396">
    <property type="entry name" value="Cyt_P450_sf"/>
</dbReference>
<dbReference type="InterPro" id="IPR002401">
    <property type="entry name" value="Cyt_P450_E_grp-I"/>
</dbReference>
<evidence type="ECO:0000256" key="7">
    <source>
        <dbReference type="ARBA" id="ARBA00023033"/>
    </source>
</evidence>
<evidence type="ECO:0000313" key="8">
    <source>
        <dbReference type="EMBL" id="MED6220895.1"/>
    </source>
</evidence>
<dbReference type="SUPFAM" id="SSF48264">
    <property type="entry name" value="Cytochrome P450"/>
    <property type="match status" value="1"/>
</dbReference>
<keyword evidence="7" id="KW-0503">Monooxygenase</keyword>
<reference evidence="8 9" key="1">
    <citation type="journal article" date="2023" name="Plants (Basel)">
        <title>Bridging the Gap: Combining Genomics and Transcriptomics Approaches to Understand Stylosanthes scabra, an Orphan Legume from the Brazilian Caatinga.</title>
        <authorList>
            <person name="Ferreira-Neto J.R.C."/>
            <person name="da Silva M.D."/>
            <person name="Binneck E."/>
            <person name="de Melo N.F."/>
            <person name="da Silva R.H."/>
            <person name="de Melo A.L.T.M."/>
            <person name="Pandolfi V."/>
            <person name="Bustamante F.O."/>
            <person name="Brasileiro-Vidal A.C."/>
            <person name="Benko-Iseppon A.M."/>
        </authorList>
    </citation>
    <scope>NUCLEOTIDE SEQUENCE [LARGE SCALE GENOMIC DNA]</scope>
    <source>
        <tissue evidence="8">Leaves</tissue>
    </source>
</reference>
<gene>
    <name evidence="8" type="ORF">PIB30_049219</name>
</gene>